<dbReference type="PANTHER" id="PTHR13479">
    <property type="entry name" value="30S RIBOSOMAL PROTEIN S18"/>
    <property type="match status" value="1"/>
</dbReference>
<dbReference type="HAMAP" id="MF_00270">
    <property type="entry name" value="Ribosomal_bS18"/>
    <property type="match status" value="1"/>
</dbReference>
<dbReference type="AlphaFoldDB" id="A0A2Z3H8L1"/>
<feature type="region of interest" description="Disordered" evidence="6">
    <location>
        <begin position="1"/>
        <end position="25"/>
    </location>
</feature>
<dbReference type="GO" id="GO:0022627">
    <property type="term" value="C:cytosolic small ribosomal subunit"/>
    <property type="evidence" value="ECO:0007669"/>
    <property type="project" value="TreeGrafter"/>
</dbReference>
<evidence type="ECO:0000256" key="3">
    <source>
        <dbReference type="ARBA" id="ARBA00023274"/>
    </source>
</evidence>
<dbReference type="Pfam" id="PF01084">
    <property type="entry name" value="Ribosomal_S18"/>
    <property type="match status" value="1"/>
</dbReference>
<dbReference type="SUPFAM" id="SSF46911">
    <property type="entry name" value="Ribosomal protein S18"/>
    <property type="match status" value="1"/>
</dbReference>
<protein>
    <recommendedName>
        <fullName evidence="4">Small ribosomal subunit protein bS18</fullName>
    </recommendedName>
</protein>
<reference evidence="7 8" key="1">
    <citation type="submission" date="2018-01" db="EMBL/GenBank/DDBJ databases">
        <title>G. obscuriglobus.</title>
        <authorList>
            <person name="Franke J."/>
            <person name="Blomberg W."/>
            <person name="Selmecki A."/>
        </authorList>
    </citation>
    <scope>NUCLEOTIDE SEQUENCE [LARGE SCALE GENOMIC DNA]</scope>
    <source>
        <strain evidence="7 8">DSM 5831</strain>
    </source>
</reference>
<evidence type="ECO:0000256" key="4">
    <source>
        <dbReference type="HAMAP-Rule" id="MF_00270"/>
    </source>
</evidence>
<keyword evidence="4" id="KW-0699">rRNA-binding</keyword>
<name>A0A2Z3H8L1_9BACT</name>
<gene>
    <name evidence="4 7" type="primary">rpsR</name>
    <name evidence="7" type="ORF">C1280_21640</name>
</gene>
<organism evidence="7 8">
    <name type="scientific">Gemmata obscuriglobus</name>
    <dbReference type="NCBI Taxonomy" id="114"/>
    <lineage>
        <taxon>Bacteria</taxon>
        <taxon>Pseudomonadati</taxon>
        <taxon>Planctomycetota</taxon>
        <taxon>Planctomycetia</taxon>
        <taxon>Gemmatales</taxon>
        <taxon>Gemmataceae</taxon>
        <taxon>Gemmata</taxon>
    </lineage>
</organism>
<accession>A0A2Z3H8L1</accession>
<evidence type="ECO:0000256" key="1">
    <source>
        <dbReference type="ARBA" id="ARBA00005589"/>
    </source>
</evidence>
<dbReference type="InterPro" id="IPR036870">
    <property type="entry name" value="Ribosomal_bS18_sf"/>
</dbReference>
<comment type="function">
    <text evidence="4">Binds as a heterodimer with protein bS6 to the central domain of the 16S rRNA, where it helps stabilize the platform of the 30S subunit.</text>
</comment>
<dbReference type="GO" id="GO:0006412">
    <property type="term" value="P:translation"/>
    <property type="evidence" value="ECO:0007669"/>
    <property type="project" value="UniProtKB-UniRule"/>
</dbReference>
<dbReference type="GO" id="GO:0003735">
    <property type="term" value="F:structural constituent of ribosome"/>
    <property type="evidence" value="ECO:0007669"/>
    <property type="project" value="InterPro"/>
</dbReference>
<evidence type="ECO:0000313" key="8">
    <source>
        <dbReference type="Proteomes" id="UP000245802"/>
    </source>
</evidence>
<comment type="similarity">
    <text evidence="1 4 5">Belongs to the bacterial ribosomal protein bS18 family.</text>
</comment>
<keyword evidence="2 4" id="KW-0689">Ribosomal protein</keyword>
<proteinExistence type="inferred from homology"/>
<dbReference type="KEGG" id="gog:C1280_21640"/>
<dbReference type="Gene3D" id="4.10.640.10">
    <property type="entry name" value="Ribosomal protein S18"/>
    <property type="match status" value="1"/>
</dbReference>
<keyword evidence="4" id="KW-0694">RNA-binding</keyword>
<dbReference type="OrthoDB" id="9812008at2"/>
<dbReference type="GO" id="GO:0070181">
    <property type="term" value="F:small ribosomal subunit rRNA binding"/>
    <property type="evidence" value="ECO:0007669"/>
    <property type="project" value="TreeGrafter"/>
</dbReference>
<dbReference type="EMBL" id="CP025958">
    <property type="protein sequence ID" value="AWM39335.1"/>
    <property type="molecule type" value="Genomic_DNA"/>
</dbReference>
<dbReference type="PANTHER" id="PTHR13479:SF40">
    <property type="entry name" value="SMALL RIBOSOMAL SUBUNIT PROTEIN BS18M"/>
    <property type="match status" value="1"/>
</dbReference>
<keyword evidence="8" id="KW-1185">Reference proteome</keyword>
<evidence type="ECO:0000256" key="2">
    <source>
        <dbReference type="ARBA" id="ARBA00022980"/>
    </source>
</evidence>
<dbReference type="NCBIfam" id="TIGR00165">
    <property type="entry name" value="S18"/>
    <property type="match status" value="1"/>
</dbReference>
<dbReference type="RefSeq" id="WP_010049418.1">
    <property type="nucleotide sequence ID" value="NZ_CP025958.1"/>
</dbReference>
<dbReference type="Proteomes" id="UP000245802">
    <property type="component" value="Chromosome"/>
</dbReference>
<keyword evidence="3 4" id="KW-0687">Ribonucleoprotein</keyword>
<sequence length="87" mass="9526">MAPKTNPSGLKIVKSKGRRQLAHAPKGYEPRPAFIDYKDVNGLRKFLTSQAKLMSRKRSGLSAGAQRALAAAVKRARFMGLLPYVGE</sequence>
<evidence type="ECO:0000256" key="6">
    <source>
        <dbReference type="SAM" id="MobiDB-lite"/>
    </source>
</evidence>
<evidence type="ECO:0000313" key="7">
    <source>
        <dbReference type="EMBL" id="AWM39335.1"/>
    </source>
</evidence>
<dbReference type="PRINTS" id="PR00974">
    <property type="entry name" value="RIBOSOMALS18"/>
</dbReference>
<evidence type="ECO:0000256" key="5">
    <source>
        <dbReference type="RuleBase" id="RU003910"/>
    </source>
</evidence>
<dbReference type="InterPro" id="IPR001648">
    <property type="entry name" value="Ribosomal_bS18"/>
</dbReference>
<comment type="subunit">
    <text evidence="4">Part of the 30S ribosomal subunit. Forms a tight heterodimer with protein bS6.</text>
</comment>